<gene>
    <name evidence="1" type="ORF">NOR51B_2367</name>
</gene>
<reference evidence="2" key="1">
    <citation type="journal article" date="2013" name="BMC Microbiol.">
        <title>Taxonomy and evolution of bacteriochlorophyll a-containing members of the OM60/NOR5 clade of marine gammaproteobacteria: description of Luminiphilus syltensis gen. nov., sp. nov., reclassification of Haliea rubra as Pseudohaliea rubra gen. nov., comb. nov., and emendation of Chromatocurvus halotolerans.</title>
        <authorList>
            <person name="Spring S."/>
            <person name="Riedel T."/>
            <person name="Sproer C."/>
            <person name="Yan S."/>
            <person name="Harder J."/>
            <person name="Fuchs B.M."/>
        </authorList>
    </citation>
    <scope>NUCLEOTIDE SEQUENCE [LARGE SCALE GENOMIC DNA]</scope>
    <source>
        <strain evidence="2">NOR51-B</strain>
    </source>
</reference>
<dbReference type="HOGENOM" id="CLU_3008928_0_0_6"/>
<dbReference type="AlphaFoldDB" id="B8KV04"/>
<evidence type="ECO:0000313" key="2">
    <source>
        <dbReference type="Proteomes" id="UP000004699"/>
    </source>
</evidence>
<proteinExistence type="predicted"/>
<evidence type="ECO:0000313" key="1">
    <source>
        <dbReference type="EMBL" id="EED36416.1"/>
    </source>
</evidence>
<protein>
    <submittedName>
        <fullName evidence="1">Uncharacterized protein</fullName>
    </submittedName>
</protein>
<accession>B8KV04</accession>
<sequence length="56" mass="6457">MLDMWILVKVINPLSVELRSTAFYAMYFVPFLKQKFSQVGAILAGDASYQCFFQTK</sequence>
<dbReference type="STRING" id="565045.NOR51B_2367"/>
<organism evidence="1 2">
    <name type="scientific">Luminiphilus syltensis NOR5-1B</name>
    <dbReference type="NCBI Taxonomy" id="565045"/>
    <lineage>
        <taxon>Bacteria</taxon>
        <taxon>Pseudomonadati</taxon>
        <taxon>Pseudomonadota</taxon>
        <taxon>Gammaproteobacteria</taxon>
        <taxon>Cellvibrionales</taxon>
        <taxon>Halieaceae</taxon>
        <taxon>Luminiphilus</taxon>
    </lineage>
</organism>
<dbReference type="Proteomes" id="UP000004699">
    <property type="component" value="Unassembled WGS sequence"/>
</dbReference>
<name>B8KV04_9GAMM</name>
<dbReference type="EMBL" id="DS999411">
    <property type="protein sequence ID" value="EED36416.1"/>
    <property type="molecule type" value="Genomic_DNA"/>
</dbReference>
<keyword evidence="2" id="KW-1185">Reference proteome</keyword>